<keyword evidence="9" id="KW-0050">Antiport</keyword>
<accession>A0AA85IQQ0</accession>
<comment type="similarity">
    <text evidence="9">Belongs to the monovalent cation:proton antiporter 1 (CPA1) transporter (TC 2.A.36) family.</text>
</comment>
<evidence type="ECO:0000256" key="12">
    <source>
        <dbReference type="SAM" id="SignalP"/>
    </source>
</evidence>
<organism evidence="14 15">
    <name type="scientific">Trichobilharzia regenti</name>
    <name type="common">Nasal bird schistosome</name>
    <dbReference type="NCBI Taxonomy" id="157069"/>
    <lineage>
        <taxon>Eukaryota</taxon>
        <taxon>Metazoa</taxon>
        <taxon>Spiralia</taxon>
        <taxon>Lophotrochozoa</taxon>
        <taxon>Platyhelminthes</taxon>
        <taxon>Trematoda</taxon>
        <taxon>Digenea</taxon>
        <taxon>Strigeidida</taxon>
        <taxon>Schistosomatoidea</taxon>
        <taxon>Schistosomatidae</taxon>
        <taxon>Trichobilharzia</taxon>
    </lineage>
</organism>
<evidence type="ECO:0000256" key="6">
    <source>
        <dbReference type="ARBA" id="ARBA00023065"/>
    </source>
</evidence>
<dbReference type="AlphaFoldDB" id="A0AA85IQQ0"/>
<evidence type="ECO:0000256" key="4">
    <source>
        <dbReference type="ARBA" id="ARBA00022989"/>
    </source>
</evidence>
<keyword evidence="6 9" id="KW-0406">Ion transport</keyword>
<feature type="transmembrane region" description="Helical" evidence="11">
    <location>
        <begin position="172"/>
        <end position="191"/>
    </location>
</feature>
<evidence type="ECO:0000256" key="1">
    <source>
        <dbReference type="ARBA" id="ARBA00004141"/>
    </source>
</evidence>
<dbReference type="GO" id="GO:0015385">
    <property type="term" value="F:sodium:proton antiporter activity"/>
    <property type="evidence" value="ECO:0007669"/>
    <property type="project" value="InterPro"/>
</dbReference>
<feature type="transmembrane region" description="Helical" evidence="11">
    <location>
        <begin position="428"/>
        <end position="448"/>
    </location>
</feature>
<dbReference type="InterPro" id="IPR006153">
    <property type="entry name" value="Cation/H_exchanger_TM"/>
</dbReference>
<keyword evidence="12" id="KW-0732">Signal</keyword>
<dbReference type="GO" id="GO:0051453">
    <property type="term" value="P:regulation of intracellular pH"/>
    <property type="evidence" value="ECO:0007669"/>
    <property type="project" value="TreeGrafter"/>
</dbReference>
<evidence type="ECO:0000313" key="14">
    <source>
        <dbReference type="Proteomes" id="UP000050795"/>
    </source>
</evidence>
<feature type="transmembrane region" description="Helical" evidence="11">
    <location>
        <begin position="36"/>
        <end position="58"/>
    </location>
</feature>
<dbReference type="Gene3D" id="6.10.140.1330">
    <property type="match status" value="1"/>
</dbReference>
<feature type="transmembrane region" description="Helical" evidence="11">
    <location>
        <begin position="200"/>
        <end position="222"/>
    </location>
</feature>
<feature type="compositionally biased region" description="Polar residues" evidence="10">
    <location>
        <begin position="763"/>
        <end position="778"/>
    </location>
</feature>
<dbReference type="GO" id="GO:0005886">
    <property type="term" value="C:plasma membrane"/>
    <property type="evidence" value="ECO:0007669"/>
    <property type="project" value="TreeGrafter"/>
</dbReference>
<keyword evidence="3 9" id="KW-0812">Transmembrane</keyword>
<dbReference type="PANTHER" id="PTHR10110">
    <property type="entry name" value="SODIUM/HYDROGEN EXCHANGER"/>
    <property type="match status" value="1"/>
</dbReference>
<feature type="domain" description="Cation/H+ exchanger transmembrane" evidence="13">
    <location>
        <begin position="53"/>
        <end position="453"/>
    </location>
</feature>
<feature type="region of interest" description="Disordered" evidence="10">
    <location>
        <begin position="699"/>
        <end position="812"/>
    </location>
</feature>
<feature type="transmembrane region" description="Helical" evidence="11">
    <location>
        <begin position="128"/>
        <end position="152"/>
    </location>
</feature>
<protein>
    <recommendedName>
        <fullName evidence="9">Sodium/hydrogen exchanger</fullName>
    </recommendedName>
</protein>
<evidence type="ECO:0000256" key="9">
    <source>
        <dbReference type="RuleBase" id="RU003722"/>
    </source>
</evidence>
<feature type="chain" id="PRO_5041667470" description="Sodium/hydrogen exchanger" evidence="12">
    <location>
        <begin position="21"/>
        <end position="812"/>
    </location>
</feature>
<keyword evidence="14" id="KW-1185">Reference proteome</keyword>
<proteinExistence type="inferred from homology"/>
<keyword evidence="2 9" id="KW-0813">Transport</keyword>
<evidence type="ECO:0000259" key="13">
    <source>
        <dbReference type="Pfam" id="PF00999"/>
    </source>
</evidence>
<feature type="signal peptide" evidence="12">
    <location>
        <begin position="1"/>
        <end position="20"/>
    </location>
</feature>
<dbReference type="Pfam" id="PF00999">
    <property type="entry name" value="Na_H_Exchanger"/>
    <property type="match status" value="1"/>
</dbReference>
<keyword evidence="5" id="KW-0915">Sodium</keyword>
<dbReference type="GO" id="GO:0015386">
    <property type="term" value="F:potassium:proton antiporter activity"/>
    <property type="evidence" value="ECO:0007669"/>
    <property type="project" value="TreeGrafter"/>
</dbReference>
<evidence type="ECO:0000256" key="11">
    <source>
        <dbReference type="SAM" id="Phobius"/>
    </source>
</evidence>
<feature type="transmembrane region" description="Helical" evidence="11">
    <location>
        <begin position="234"/>
        <end position="260"/>
    </location>
</feature>
<keyword evidence="7 11" id="KW-0472">Membrane</keyword>
<evidence type="ECO:0000256" key="10">
    <source>
        <dbReference type="SAM" id="MobiDB-lite"/>
    </source>
</evidence>
<feature type="transmembrane region" description="Helical" evidence="11">
    <location>
        <begin position="267"/>
        <end position="284"/>
    </location>
</feature>
<dbReference type="WBParaSite" id="TREG1_115230.1">
    <property type="protein sequence ID" value="TREG1_115230.1"/>
    <property type="gene ID" value="TREG1_115230"/>
</dbReference>
<name>A0AA85IQQ0_TRIRE</name>
<comment type="subcellular location">
    <subcellularLocation>
        <location evidence="1">Membrane</location>
        <topology evidence="1">Multi-pass membrane protein</topology>
    </subcellularLocation>
</comment>
<feature type="transmembrane region" description="Helical" evidence="11">
    <location>
        <begin position="355"/>
        <end position="383"/>
    </location>
</feature>
<evidence type="ECO:0000256" key="3">
    <source>
        <dbReference type="ARBA" id="ARBA00022692"/>
    </source>
</evidence>
<dbReference type="Proteomes" id="UP000050795">
    <property type="component" value="Unassembled WGS sequence"/>
</dbReference>
<evidence type="ECO:0000313" key="15">
    <source>
        <dbReference type="WBParaSite" id="TREG1_115230.1"/>
    </source>
</evidence>
<keyword evidence="4 11" id="KW-1133">Transmembrane helix</keyword>
<dbReference type="PANTHER" id="PTHR10110:SF126">
    <property type="entry name" value="NA(+)_H(+) EXCHANGER PROTEIN 7"/>
    <property type="match status" value="1"/>
</dbReference>
<reference evidence="15" key="2">
    <citation type="submission" date="2023-11" db="UniProtKB">
        <authorList>
            <consortium name="WormBaseParasite"/>
        </authorList>
    </citation>
    <scope>IDENTIFICATION</scope>
</reference>
<evidence type="ECO:0000256" key="2">
    <source>
        <dbReference type="ARBA" id="ARBA00022448"/>
    </source>
</evidence>
<feature type="transmembrane region" description="Helical" evidence="11">
    <location>
        <begin position="103"/>
        <end position="121"/>
    </location>
</feature>
<evidence type="ECO:0000256" key="8">
    <source>
        <dbReference type="ARBA" id="ARBA00023201"/>
    </source>
</evidence>
<feature type="transmembrane region" description="Helical" evidence="11">
    <location>
        <begin position="331"/>
        <end position="349"/>
    </location>
</feature>
<feature type="compositionally biased region" description="Basic and acidic residues" evidence="10">
    <location>
        <begin position="797"/>
        <end position="812"/>
    </location>
</feature>
<dbReference type="InterPro" id="IPR018422">
    <property type="entry name" value="Cation/H_exchanger_CPA1"/>
</dbReference>
<evidence type="ECO:0000256" key="5">
    <source>
        <dbReference type="ARBA" id="ARBA00023053"/>
    </source>
</evidence>
<dbReference type="GO" id="GO:0098719">
    <property type="term" value="P:sodium ion import across plasma membrane"/>
    <property type="evidence" value="ECO:0007669"/>
    <property type="project" value="TreeGrafter"/>
</dbReference>
<dbReference type="PRINTS" id="PR01084">
    <property type="entry name" value="NAHEXCHNGR"/>
</dbReference>
<dbReference type="NCBIfam" id="TIGR00840">
    <property type="entry name" value="b_cpa1"/>
    <property type="match status" value="1"/>
</dbReference>
<dbReference type="InterPro" id="IPR004709">
    <property type="entry name" value="NaH_exchanger"/>
</dbReference>
<sequence>MQSLIYLSLFLAFHLTYVTSSSEQDIAAAKWRFDEFELHISILTFLIAVILIKIAFHYTPYLPEYIPESLLLIIVGIIFGAFIRYALDNGSVKVIVWRLTPKYFFLYLLPPIVLESAYGLYNRIFSEYLGTVLLFAVLGTVFNFLLIGFILYGLYAGGAFGYPEITLDLKSFLLFSSLIVAVDPVAVLAIFHDIGLEMNLYYIVFGESLLNDAITIVLYEIMVEFTGKKEVTGGQIGIGIASFFTVSLGGLLIGVVFGIVTCLITRIPSHLQTMTVLLLAYFSYIMADCIGWSGIISMIGCGLIQAAYAFHNIDRRSVITIENFVKVIAELSESVVFVFLGVTVISEILKWHTGYALWSMVICLIARGIVVLVLTAILNAVSVDETKISLTEQAILIYGGLRGGVSLCLALQIPNEILGEKGADNQNIIVTTTIFIILFTVGLMGTTIKPLVKALKIRMEEEKTLSLFAQLNENILDETLSGIEAIANCKRRNTVREFFMRIDEKYIRRILQRDPERYDEKILKLYEKISLRLHYAKIRPNEMENFLTDLPDGIRYIYMTRGFIPHNDNIGHSSFVGNDILIDDLDEPVESQKMPKCCQVKTTKCHWKCKRKSTPPNDLGEDGVTNNLKSLKAINLPPRKKTLISSLNNRTKEQSIDNILRYSRRATLLPYFRREADFNDRFLDILRSRNRELQLRLRGERTEKSIAPSSTSSSSHSTTSQESAVIIKPAITVRQTLSTSSPSPPPPPTTTTRNIPSVEGDTPLTSVRQKVYQPSDSVISEVEEEEGGNGQQNRSQTIHDLRKYDQRRVHYT</sequence>
<evidence type="ECO:0000256" key="7">
    <source>
        <dbReference type="ARBA" id="ARBA00023136"/>
    </source>
</evidence>
<feature type="transmembrane region" description="Helical" evidence="11">
    <location>
        <begin position="290"/>
        <end position="310"/>
    </location>
</feature>
<reference evidence="14" key="1">
    <citation type="submission" date="2022-06" db="EMBL/GenBank/DDBJ databases">
        <authorList>
            <person name="Berger JAMES D."/>
            <person name="Berger JAMES D."/>
        </authorList>
    </citation>
    <scope>NUCLEOTIDE SEQUENCE [LARGE SCALE GENOMIC DNA]</scope>
</reference>
<feature type="compositionally biased region" description="Low complexity" evidence="10">
    <location>
        <begin position="709"/>
        <end position="720"/>
    </location>
</feature>
<feature type="transmembrane region" description="Helical" evidence="11">
    <location>
        <begin position="70"/>
        <end position="87"/>
    </location>
</feature>
<keyword evidence="8 9" id="KW-0739">Sodium transport</keyword>